<reference evidence="1" key="1">
    <citation type="journal article" date="2015" name="Nature">
        <title>Complex archaea that bridge the gap between prokaryotes and eukaryotes.</title>
        <authorList>
            <person name="Spang A."/>
            <person name="Saw J.H."/>
            <person name="Jorgensen S.L."/>
            <person name="Zaremba-Niedzwiedzka K."/>
            <person name="Martijn J."/>
            <person name="Lind A.E."/>
            <person name="van Eijk R."/>
            <person name="Schleper C."/>
            <person name="Guy L."/>
            <person name="Ettema T.J."/>
        </authorList>
    </citation>
    <scope>NUCLEOTIDE SEQUENCE</scope>
</reference>
<protein>
    <submittedName>
        <fullName evidence="1">Uncharacterized protein</fullName>
    </submittedName>
</protein>
<name>A0A0F8W7A2_9ZZZZ</name>
<proteinExistence type="predicted"/>
<evidence type="ECO:0000313" key="1">
    <source>
        <dbReference type="EMBL" id="KKK52503.1"/>
    </source>
</evidence>
<comment type="caution">
    <text evidence="1">The sequence shown here is derived from an EMBL/GenBank/DDBJ whole genome shotgun (WGS) entry which is preliminary data.</text>
</comment>
<dbReference type="EMBL" id="LAZR01066987">
    <property type="protein sequence ID" value="KKK52503.1"/>
    <property type="molecule type" value="Genomic_DNA"/>
</dbReference>
<organism evidence="1">
    <name type="scientific">marine sediment metagenome</name>
    <dbReference type="NCBI Taxonomy" id="412755"/>
    <lineage>
        <taxon>unclassified sequences</taxon>
        <taxon>metagenomes</taxon>
        <taxon>ecological metagenomes</taxon>
    </lineage>
</organism>
<gene>
    <name evidence="1" type="ORF">LCGC14_3104270</name>
</gene>
<dbReference type="AlphaFoldDB" id="A0A0F8W7A2"/>
<sequence length="98" mass="10928">MTTKKQILTDIGILAQQTDRIFLYPGLRTMRKAVLLEKLEIVELLLLEQGKFDKITTGYTDHELLAIAVFGASDDTEKKIVAISRTIGSLAENFEVSS</sequence>
<accession>A0A0F8W7A2</accession>